<sequence length="163" mass="18017">MAPRRIKFRTKFTPYYIDTATPIAKSKRPVQWELDSTTCTTELRMHLAAARILSYSQSVPLWHHPTSGKTIALTDEAADGLVEGVVRRWVRVGVKSMENLHAREIGGLRSLVDDSVADFLGVGVGDLYAAATEGQSHQCKKVERPELEAISVKPNEGKEIGTE</sequence>
<gene>
    <name evidence="1" type="ORF">L211DRAFT_231387</name>
</gene>
<reference evidence="1 2" key="1">
    <citation type="journal article" date="2018" name="Nat. Ecol. Evol.">
        <title>Pezizomycetes genomes reveal the molecular basis of ectomycorrhizal truffle lifestyle.</title>
        <authorList>
            <person name="Murat C."/>
            <person name="Payen T."/>
            <person name="Noel B."/>
            <person name="Kuo A."/>
            <person name="Morin E."/>
            <person name="Chen J."/>
            <person name="Kohler A."/>
            <person name="Krizsan K."/>
            <person name="Balestrini R."/>
            <person name="Da Silva C."/>
            <person name="Montanini B."/>
            <person name="Hainaut M."/>
            <person name="Levati E."/>
            <person name="Barry K.W."/>
            <person name="Belfiori B."/>
            <person name="Cichocki N."/>
            <person name="Clum A."/>
            <person name="Dockter R.B."/>
            <person name="Fauchery L."/>
            <person name="Guy J."/>
            <person name="Iotti M."/>
            <person name="Le Tacon F."/>
            <person name="Lindquist E.A."/>
            <person name="Lipzen A."/>
            <person name="Malagnac F."/>
            <person name="Mello A."/>
            <person name="Molinier V."/>
            <person name="Miyauchi S."/>
            <person name="Poulain J."/>
            <person name="Riccioni C."/>
            <person name="Rubini A."/>
            <person name="Sitrit Y."/>
            <person name="Splivallo R."/>
            <person name="Traeger S."/>
            <person name="Wang M."/>
            <person name="Zifcakova L."/>
            <person name="Wipf D."/>
            <person name="Zambonelli A."/>
            <person name="Paolocci F."/>
            <person name="Nowrousian M."/>
            <person name="Ottonello S."/>
            <person name="Baldrian P."/>
            <person name="Spatafora J.W."/>
            <person name="Henrissat B."/>
            <person name="Nagy L.G."/>
            <person name="Aury J.M."/>
            <person name="Wincker P."/>
            <person name="Grigoriev I.V."/>
            <person name="Bonfante P."/>
            <person name="Martin F.M."/>
        </authorList>
    </citation>
    <scope>NUCLEOTIDE SEQUENCE [LARGE SCALE GENOMIC DNA]</scope>
    <source>
        <strain evidence="1 2">ATCC MYA-4762</strain>
    </source>
</reference>
<dbReference type="OrthoDB" id="5444280at2759"/>
<evidence type="ECO:0000313" key="1">
    <source>
        <dbReference type="EMBL" id="RPB18069.1"/>
    </source>
</evidence>
<dbReference type="EMBL" id="ML121711">
    <property type="protein sequence ID" value="RPB18069.1"/>
    <property type="molecule type" value="Genomic_DNA"/>
</dbReference>
<name>A0A3N4L9E2_9PEZI</name>
<evidence type="ECO:0000313" key="2">
    <source>
        <dbReference type="Proteomes" id="UP000267821"/>
    </source>
</evidence>
<proteinExistence type="predicted"/>
<dbReference type="AlphaFoldDB" id="A0A3N4L9E2"/>
<dbReference type="InParanoid" id="A0A3N4L9E2"/>
<keyword evidence="2" id="KW-1185">Reference proteome</keyword>
<accession>A0A3N4L9E2</accession>
<protein>
    <submittedName>
        <fullName evidence="1">Uncharacterized protein</fullName>
    </submittedName>
</protein>
<dbReference type="Proteomes" id="UP000267821">
    <property type="component" value="Unassembled WGS sequence"/>
</dbReference>
<organism evidence="1 2">
    <name type="scientific">Terfezia boudieri ATCC MYA-4762</name>
    <dbReference type="NCBI Taxonomy" id="1051890"/>
    <lineage>
        <taxon>Eukaryota</taxon>
        <taxon>Fungi</taxon>
        <taxon>Dikarya</taxon>
        <taxon>Ascomycota</taxon>
        <taxon>Pezizomycotina</taxon>
        <taxon>Pezizomycetes</taxon>
        <taxon>Pezizales</taxon>
        <taxon>Pezizaceae</taxon>
        <taxon>Terfezia</taxon>
    </lineage>
</organism>